<dbReference type="SUPFAM" id="SSF54919">
    <property type="entry name" value="Nucleoside diphosphate kinase, NDK"/>
    <property type="match status" value="1"/>
</dbReference>
<evidence type="ECO:0000256" key="2">
    <source>
        <dbReference type="ARBA" id="ARBA00008142"/>
    </source>
</evidence>
<dbReference type="PROSITE" id="PS51374">
    <property type="entry name" value="NDPK_LIKE"/>
    <property type="match status" value="1"/>
</dbReference>
<sequence>MPLMHPKEERTFVIIKPDGVRKGLIGEIVSRLEQRDLKIVALEMFHASRKEMDNHYPKDEKWIRRLGEKTMATYAKYGHDVKKDFGTSDLMRVGKTVRGWLLDFMSSAPMVKLVVQGVHAVDMVRKIVGPTMPYLAEMGTIRGDFSNDSPLNANVERRSVYNLVHASETPEEAKHEIAHWFGKNSPTYKYKRFGVDE</sequence>
<dbReference type="EC" id="2.7.4.6" evidence="3"/>
<dbReference type="SMART" id="SM00562">
    <property type="entry name" value="NDK"/>
    <property type="match status" value="1"/>
</dbReference>
<dbReference type="Gene3D" id="3.30.70.141">
    <property type="entry name" value="Nucleoside diphosphate kinase-like domain"/>
    <property type="match status" value="1"/>
</dbReference>
<dbReference type="GO" id="GO:0004550">
    <property type="term" value="F:nucleoside diphosphate kinase activity"/>
    <property type="evidence" value="ECO:0007669"/>
    <property type="project" value="UniProtKB-EC"/>
</dbReference>
<dbReference type="STRING" id="1797245.A2949_01005"/>
<comment type="cofactor">
    <cofactor evidence="1">
        <name>Mg(2+)</name>
        <dbReference type="ChEBI" id="CHEBI:18420"/>
    </cofactor>
</comment>
<evidence type="ECO:0000313" key="9">
    <source>
        <dbReference type="Proteomes" id="UP000178585"/>
    </source>
</evidence>
<proteinExistence type="inferred from homology"/>
<name>A0A1F4XYJ5_9BACT</name>
<evidence type="ECO:0000259" key="7">
    <source>
        <dbReference type="SMART" id="SM00562"/>
    </source>
</evidence>
<keyword evidence="5 8" id="KW-0418">Kinase</keyword>
<evidence type="ECO:0000313" key="8">
    <source>
        <dbReference type="EMBL" id="OGC86797.1"/>
    </source>
</evidence>
<dbReference type="Pfam" id="PF00334">
    <property type="entry name" value="NDK"/>
    <property type="match status" value="2"/>
</dbReference>
<comment type="similarity">
    <text evidence="2 6">Belongs to the NDK family.</text>
</comment>
<organism evidence="8 9">
    <name type="scientific">Candidatus Adlerbacteria bacterium RIFCSPLOWO2_01_FULL_54_21b</name>
    <dbReference type="NCBI Taxonomy" id="1797245"/>
    <lineage>
        <taxon>Bacteria</taxon>
        <taxon>Candidatus Adleribacteriota</taxon>
    </lineage>
</organism>
<dbReference type="EMBL" id="MEWZ01000014">
    <property type="protein sequence ID" value="OGC86797.1"/>
    <property type="molecule type" value="Genomic_DNA"/>
</dbReference>
<evidence type="ECO:0000256" key="1">
    <source>
        <dbReference type="ARBA" id="ARBA00001946"/>
    </source>
</evidence>
<dbReference type="InterPro" id="IPR036850">
    <property type="entry name" value="NDK-like_dom_sf"/>
</dbReference>
<dbReference type="Proteomes" id="UP000178585">
    <property type="component" value="Unassembled WGS sequence"/>
</dbReference>
<protein>
    <recommendedName>
        <fullName evidence="3">nucleoside-diphosphate kinase</fullName>
        <ecNumber evidence="3">2.7.4.6</ecNumber>
    </recommendedName>
</protein>
<evidence type="ECO:0000256" key="3">
    <source>
        <dbReference type="ARBA" id="ARBA00012966"/>
    </source>
</evidence>
<evidence type="ECO:0000256" key="6">
    <source>
        <dbReference type="PROSITE-ProRule" id="PRU00706"/>
    </source>
</evidence>
<accession>A0A1F4XYJ5</accession>
<comment type="caution">
    <text evidence="6">Lacks conserved residue(s) required for the propagation of feature annotation.</text>
</comment>
<evidence type="ECO:0000256" key="5">
    <source>
        <dbReference type="ARBA" id="ARBA00022777"/>
    </source>
</evidence>
<comment type="caution">
    <text evidence="8">The sequence shown here is derived from an EMBL/GenBank/DDBJ whole genome shotgun (WGS) entry which is preliminary data.</text>
</comment>
<dbReference type="AlphaFoldDB" id="A0A1F4XYJ5"/>
<gene>
    <name evidence="8" type="ORF">A2949_01005</name>
</gene>
<evidence type="ECO:0000256" key="4">
    <source>
        <dbReference type="ARBA" id="ARBA00022679"/>
    </source>
</evidence>
<dbReference type="PANTHER" id="PTHR11349">
    <property type="entry name" value="NUCLEOSIDE DIPHOSPHATE KINASE"/>
    <property type="match status" value="1"/>
</dbReference>
<reference evidence="8 9" key="1">
    <citation type="journal article" date="2016" name="Nat. Commun.">
        <title>Thousands of microbial genomes shed light on interconnected biogeochemical processes in an aquifer system.</title>
        <authorList>
            <person name="Anantharaman K."/>
            <person name="Brown C.T."/>
            <person name="Hug L.A."/>
            <person name="Sharon I."/>
            <person name="Castelle C.J."/>
            <person name="Probst A.J."/>
            <person name="Thomas B.C."/>
            <person name="Singh A."/>
            <person name="Wilkins M.J."/>
            <person name="Karaoz U."/>
            <person name="Brodie E.L."/>
            <person name="Williams K.H."/>
            <person name="Hubbard S.S."/>
            <person name="Banfield J.F."/>
        </authorList>
    </citation>
    <scope>NUCLEOTIDE SEQUENCE [LARGE SCALE GENOMIC DNA]</scope>
</reference>
<keyword evidence="4" id="KW-0808">Transferase</keyword>
<feature type="domain" description="Nucleoside diphosphate kinase-like" evidence="7">
    <location>
        <begin position="8"/>
        <end position="188"/>
    </location>
</feature>
<dbReference type="InterPro" id="IPR034907">
    <property type="entry name" value="NDK-like_dom"/>
</dbReference>